<dbReference type="EMBL" id="MU266344">
    <property type="protein sequence ID" value="KAH7929190.1"/>
    <property type="molecule type" value="Genomic_DNA"/>
</dbReference>
<proteinExistence type="predicted"/>
<dbReference type="Proteomes" id="UP000790709">
    <property type="component" value="Unassembled WGS sequence"/>
</dbReference>
<organism evidence="1 2">
    <name type="scientific">Leucogyrophana mollusca</name>
    <dbReference type="NCBI Taxonomy" id="85980"/>
    <lineage>
        <taxon>Eukaryota</taxon>
        <taxon>Fungi</taxon>
        <taxon>Dikarya</taxon>
        <taxon>Basidiomycota</taxon>
        <taxon>Agaricomycotina</taxon>
        <taxon>Agaricomycetes</taxon>
        <taxon>Agaricomycetidae</taxon>
        <taxon>Boletales</taxon>
        <taxon>Boletales incertae sedis</taxon>
        <taxon>Leucogyrophana</taxon>
    </lineage>
</organism>
<sequence length="375" mass="39139">MSSSPEALTPLNIVPQGSPSVDLRRMTSNSTLLTPPREHRLSSHTSHLQTTRLGSRSPNSIPSSPTSAHSSSSAIFERDIEPIGPPSPPTHPHHSNPHRIPRSKGTEQLEQSVPSVLDSAASVLASSSPQEEDHISVVAPARTGGYRSGFASPISSLRSRSRSPSPTGRTSLLLSSAGGSSPPPAQKLSIHTSPVIVSAPKKIPGRSSPSINTPTSAYYSTLSSAESSPTTTTVEHPPQTLSPPPHLSSLPPAASPSSTFTSSPYTHTLNLSHPPSPTSKRLSFMAYSDLLASTPASVVPLSSFASQDLPPHIPSVNGFTHQAGMGGGSGSLHGVIRDRDSIAMLDDVGGEWEREGLGRGLEERLEALMAVPGKA</sequence>
<comment type="caution">
    <text evidence="1">The sequence shown here is derived from an EMBL/GenBank/DDBJ whole genome shotgun (WGS) entry which is preliminary data.</text>
</comment>
<name>A0ACB8BTD1_9AGAM</name>
<accession>A0ACB8BTD1</accession>
<gene>
    <name evidence="1" type="ORF">BV22DRAFT_1117063</name>
</gene>
<reference evidence="1" key="1">
    <citation type="journal article" date="2021" name="New Phytol.">
        <title>Evolutionary innovations through gain and loss of genes in the ectomycorrhizal Boletales.</title>
        <authorList>
            <person name="Wu G."/>
            <person name="Miyauchi S."/>
            <person name="Morin E."/>
            <person name="Kuo A."/>
            <person name="Drula E."/>
            <person name="Varga T."/>
            <person name="Kohler A."/>
            <person name="Feng B."/>
            <person name="Cao Y."/>
            <person name="Lipzen A."/>
            <person name="Daum C."/>
            <person name="Hundley H."/>
            <person name="Pangilinan J."/>
            <person name="Johnson J."/>
            <person name="Barry K."/>
            <person name="LaButti K."/>
            <person name="Ng V."/>
            <person name="Ahrendt S."/>
            <person name="Min B."/>
            <person name="Choi I.G."/>
            <person name="Park H."/>
            <person name="Plett J.M."/>
            <person name="Magnuson J."/>
            <person name="Spatafora J.W."/>
            <person name="Nagy L.G."/>
            <person name="Henrissat B."/>
            <person name="Grigoriev I.V."/>
            <person name="Yang Z.L."/>
            <person name="Xu J."/>
            <person name="Martin F.M."/>
        </authorList>
    </citation>
    <scope>NUCLEOTIDE SEQUENCE</scope>
    <source>
        <strain evidence="1">KUC20120723A-06</strain>
    </source>
</reference>
<keyword evidence="2" id="KW-1185">Reference proteome</keyword>
<evidence type="ECO:0000313" key="2">
    <source>
        <dbReference type="Proteomes" id="UP000790709"/>
    </source>
</evidence>
<evidence type="ECO:0000313" key="1">
    <source>
        <dbReference type="EMBL" id="KAH7929190.1"/>
    </source>
</evidence>
<protein>
    <submittedName>
        <fullName evidence="1">Uncharacterized protein</fullName>
    </submittedName>
</protein>